<feature type="domain" description="RING-type" evidence="5">
    <location>
        <begin position="60"/>
        <end position="107"/>
    </location>
</feature>
<evidence type="ECO:0000259" key="5">
    <source>
        <dbReference type="PROSITE" id="PS50089"/>
    </source>
</evidence>
<dbReference type="InterPro" id="IPR059102">
    <property type="entry name" value="PHD_PHF7/G2E3-like"/>
</dbReference>
<comment type="caution">
    <text evidence="7">The sequence shown here is derived from an EMBL/GenBank/DDBJ whole genome shotgun (WGS) entry which is preliminary data.</text>
</comment>
<dbReference type="Pfam" id="PF26054">
    <property type="entry name" value="PHD_G2E3"/>
    <property type="match status" value="1"/>
</dbReference>
<dbReference type="Proteomes" id="UP000565785">
    <property type="component" value="Unassembled WGS sequence"/>
</dbReference>
<evidence type="ECO:0000256" key="2">
    <source>
        <dbReference type="ARBA" id="ARBA00022771"/>
    </source>
</evidence>
<feature type="non-terminal residue" evidence="7">
    <location>
        <position position="1"/>
    </location>
</feature>
<dbReference type="PROSITE" id="PS50089">
    <property type="entry name" value="ZF_RING_2"/>
    <property type="match status" value="1"/>
</dbReference>
<protein>
    <submittedName>
        <fullName evidence="7">G2E3 ligase</fullName>
    </submittedName>
</protein>
<dbReference type="SUPFAM" id="SSF57903">
    <property type="entry name" value="FYVE/PHD zinc finger"/>
    <property type="match status" value="1"/>
</dbReference>
<keyword evidence="1" id="KW-0479">Metal-binding</keyword>
<dbReference type="InterPro" id="IPR011011">
    <property type="entry name" value="Znf_FYVE_PHD"/>
</dbReference>
<name>A0A7L1P1E6_RHICY</name>
<keyword evidence="7" id="KW-0436">Ligase</keyword>
<gene>
    <name evidence="7" type="primary">G2e3_10</name>
    <name evidence="7" type="ORF">RHICYA_R13779</name>
</gene>
<dbReference type="AlphaFoldDB" id="A0A7L1P1E6"/>
<evidence type="ECO:0000259" key="6">
    <source>
        <dbReference type="PROSITE" id="PS51805"/>
    </source>
</evidence>
<dbReference type="GO" id="GO:0016874">
    <property type="term" value="F:ligase activity"/>
    <property type="evidence" value="ECO:0007669"/>
    <property type="project" value="UniProtKB-KW"/>
</dbReference>
<dbReference type="InterPro" id="IPR013083">
    <property type="entry name" value="Znf_RING/FYVE/PHD"/>
</dbReference>
<evidence type="ECO:0000313" key="8">
    <source>
        <dbReference type="Proteomes" id="UP000565785"/>
    </source>
</evidence>
<dbReference type="PANTHER" id="PTHR12420:SF47">
    <property type="entry name" value="PHD FINGER PROTEIN 7"/>
    <property type="match status" value="1"/>
</dbReference>
<accession>A0A7L1P1E6</accession>
<organism evidence="7 8">
    <name type="scientific">Rhinopomastus cyanomelas</name>
    <name type="common">Common scimitarbill</name>
    <dbReference type="NCBI Taxonomy" id="113115"/>
    <lineage>
        <taxon>Eukaryota</taxon>
        <taxon>Metazoa</taxon>
        <taxon>Chordata</taxon>
        <taxon>Craniata</taxon>
        <taxon>Vertebrata</taxon>
        <taxon>Euteleostomi</taxon>
        <taxon>Archelosauria</taxon>
        <taxon>Archosauria</taxon>
        <taxon>Dinosauria</taxon>
        <taxon>Saurischia</taxon>
        <taxon>Theropoda</taxon>
        <taxon>Coelurosauria</taxon>
        <taxon>Aves</taxon>
        <taxon>Neognathae</taxon>
        <taxon>Neoaves</taxon>
        <taxon>Telluraves</taxon>
        <taxon>Coraciimorphae</taxon>
        <taxon>Bucerotiformes</taxon>
        <taxon>Rhinopomastidae</taxon>
        <taxon>Rhinopomastus</taxon>
    </lineage>
</organism>
<proteinExistence type="predicted"/>
<dbReference type="PROSITE" id="PS51805">
    <property type="entry name" value="EPHD"/>
    <property type="match status" value="1"/>
</dbReference>
<reference evidence="7 8" key="1">
    <citation type="submission" date="2019-09" db="EMBL/GenBank/DDBJ databases">
        <title>Bird 10,000 Genomes (B10K) Project - Family phase.</title>
        <authorList>
            <person name="Zhang G."/>
        </authorList>
    </citation>
    <scope>NUCLEOTIDE SEQUENCE [LARGE SCALE GENOMIC DNA]</scope>
    <source>
        <strain evidence="7">B10K-DU-002-35</strain>
        <tissue evidence="7">Muscle</tissue>
    </source>
</reference>
<feature type="domain" description="PHD-type" evidence="6">
    <location>
        <begin position="1"/>
        <end position="46"/>
    </location>
</feature>
<dbReference type="Gene3D" id="3.30.40.10">
    <property type="entry name" value="Zinc/RING finger domain, C3HC4 (zinc finger)"/>
    <property type="match status" value="2"/>
</dbReference>
<dbReference type="GO" id="GO:0008270">
    <property type="term" value="F:zinc ion binding"/>
    <property type="evidence" value="ECO:0007669"/>
    <property type="project" value="UniProtKB-KW"/>
</dbReference>
<dbReference type="InterPro" id="IPR001841">
    <property type="entry name" value="Znf_RING"/>
</dbReference>
<keyword evidence="3" id="KW-0862">Zinc</keyword>
<dbReference type="InterPro" id="IPR051188">
    <property type="entry name" value="PHD-type_Zinc_Finger"/>
</dbReference>
<keyword evidence="2 4" id="KW-0863">Zinc-finger</keyword>
<sequence>ICRQTRASIRCHQGGCACIFHLPCAGEGGCITQYYGRYRSFCWQHRPGQPVDADPEAGTICLDPVESRPSFATLVCPVCSHAWFHRACIQRHAACIGMTTFGCPLCRDRERFRPGMLRTGISPPSKLPEWDEEDVAALSARHSQCDAGQCCCPGGREQAEQEGPWELLLCGSCAAEGTHRLCSHLDSSTENWECPDC</sequence>
<dbReference type="GO" id="GO:0005634">
    <property type="term" value="C:nucleus"/>
    <property type="evidence" value="ECO:0007669"/>
    <property type="project" value="TreeGrafter"/>
</dbReference>
<evidence type="ECO:0000256" key="4">
    <source>
        <dbReference type="PROSITE-ProRule" id="PRU00175"/>
    </source>
</evidence>
<evidence type="ECO:0000256" key="1">
    <source>
        <dbReference type="ARBA" id="ARBA00022723"/>
    </source>
</evidence>
<keyword evidence="8" id="KW-1185">Reference proteome</keyword>
<dbReference type="InterPro" id="IPR034732">
    <property type="entry name" value="EPHD"/>
</dbReference>
<evidence type="ECO:0000256" key="3">
    <source>
        <dbReference type="ARBA" id="ARBA00022833"/>
    </source>
</evidence>
<dbReference type="PANTHER" id="PTHR12420">
    <property type="entry name" value="PHD FINGER PROTEIN"/>
    <property type="match status" value="1"/>
</dbReference>
<feature type="non-terminal residue" evidence="7">
    <location>
        <position position="197"/>
    </location>
</feature>
<dbReference type="EMBL" id="VXBP01010425">
    <property type="protein sequence ID" value="NXO04974.1"/>
    <property type="molecule type" value="Genomic_DNA"/>
</dbReference>
<dbReference type="OrthoDB" id="512616at2759"/>
<evidence type="ECO:0000313" key="7">
    <source>
        <dbReference type="EMBL" id="NXO04974.1"/>
    </source>
</evidence>